<protein>
    <submittedName>
        <fullName evidence="1">Uncharacterized protein</fullName>
    </submittedName>
</protein>
<keyword evidence="2" id="KW-1185">Reference proteome</keyword>
<proteinExistence type="predicted"/>
<dbReference type="EMBL" id="JAWDGP010000029">
    <property type="protein sequence ID" value="KAK3804237.1"/>
    <property type="molecule type" value="Genomic_DNA"/>
</dbReference>
<comment type="caution">
    <text evidence="1">The sequence shown here is derived from an EMBL/GenBank/DDBJ whole genome shotgun (WGS) entry which is preliminary data.</text>
</comment>
<organism evidence="1 2">
    <name type="scientific">Elysia crispata</name>
    <name type="common">lettuce slug</name>
    <dbReference type="NCBI Taxonomy" id="231223"/>
    <lineage>
        <taxon>Eukaryota</taxon>
        <taxon>Metazoa</taxon>
        <taxon>Spiralia</taxon>
        <taxon>Lophotrochozoa</taxon>
        <taxon>Mollusca</taxon>
        <taxon>Gastropoda</taxon>
        <taxon>Heterobranchia</taxon>
        <taxon>Euthyneura</taxon>
        <taxon>Panpulmonata</taxon>
        <taxon>Sacoglossa</taxon>
        <taxon>Placobranchoidea</taxon>
        <taxon>Plakobranchidae</taxon>
        <taxon>Elysia</taxon>
    </lineage>
</organism>
<dbReference type="Proteomes" id="UP001283361">
    <property type="component" value="Unassembled WGS sequence"/>
</dbReference>
<name>A0AAE1BG68_9GAST</name>
<gene>
    <name evidence="1" type="ORF">RRG08_040744</name>
</gene>
<evidence type="ECO:0000313" key="1">
    <source>
        <dbReference type="EMBL" id="KAK3804237.1"/>
    </source>
</evidence>
<evidence type="ECO:0000313" key="2">
    <source>
        <dbReference type="Proteomes" id="UP001283361"/>
    </source>
</evidence>
<dbReference type="AlphaFoldDB" id="A0AAE1BG68"/>
<reference evidence="1" key="1">
    <citation type="journal article" date="2023" name="G3 (Bethesda)">
        <title>A reference genome for the long-term kleptoplast-retaining sea slug Elysia crispata morphotype clarki.</title>
        <authorList>
            <person name="Eastman K.E."/>
            <person name="Pendleton A.L."/>
            <person name="Shaikh M.A."/>
            <person name="Suttiyut T."/>
            <person name="Ogas R."/>
            <person name="Tomko P."/>
            <person name="Gavelis G."/>
            <person name="Widhalm J.R."/>
            <person name="Wisecaver J.H."/>
        </authorList>
    </citation>
    <scope>NUCLEOTIDE SEQUENCE</scope>
    <source>
        <strain evidence="1">ECLA1</strain>
    </source>
</reference>
<accession>A0AAE1BG68</accession>
<sequence>MCVRDKLSFYDQLGLEMTSVYQILANTLLGYRILKHNKGCQSFAFCFTYRDHRPVCCPLVVSTFCTVLPSYSSLRSPQTMSVVHLTQLSSQACHLSLSLCPAVTRDGQFSWLLSEHVCMASLSFTKLP</sequence>